<feature type="transmembrane region" description="Helical" evidence="2">
    <location>
        <begin position="56"/>
        <end position="73"/>
    </location>
</feature>
<sequence length="107" mass="10385">MSADEPAPARAAGPGRVQRLRAGLRVLGERIVLGAVAGGATTLVLAWAGLPWRTALVAGGIGAVAVLVAAWVASTVPPVPGTPGAPGETSGGTPGEPGRSGPRRPAP</sequence>
<dbReference type="Proteomes" id="UP000518206">
    <property type="component" value="Unassembled WGS sequence"/>
</dbReference>
<reference evidence="3 4" key="2">
    <citation type="submission" date="2020-08" db="EMBL/GenBank/DDBJ databases">
        <authorList>
            <person name="Partida-Martinez L."/>
            <person name="Huntemann M."/>
            <person name="Clum A."/>
            <person name="Wang J."/>
            <person name="Palaniappan K."/>
            <person name="Ritter S."/>
            <person name="Chen I.-M."/>
            <person name="Stamatis D."/>
            <person name="Reddy T."/>
            <person name="O'Malley R."/>
            <person name="Daum C."/>
            <person name="Shapiro N."/>
            <person name="Ivanova N."/>
            <person name="Kyrpides N."/>
            <person name="Woyke T."/>
        </authorList>
    </citation>
    <scope>NUCLEOTIDE SEQUENCE [LARGE SCALE GENOMIC DNA]</scope>
    <source>
        <strain evidence="3 4">RAS26</strain>
    </source>
</reference>
<evidence type="ECO:0000256" key="2">
    <source>
        <dbReference type="SAM" id="Phobius"/>
    </source>
</evidence>
<reference evidence="3 4" key="1">
    <citation type="submission" date="2020-08" db="EMBL/GenBank/DDBJ databases">
        <title>The Agave Microbiome: Exploring the role of microbial communities in plant adaptations to desert environments.</title>
        <authorList>
            <person name="Partida-Martinez L.P."/>
        </authorList>
    </citation>
    <scope>NUCLEOTIDE SEQUENCE [LARGE SCALE GENOMIC DNA]</scope>
    <source>
        <strain evidence="3 4">RAS26</strain>
    </source>
</reference>
<organism evidence="3 4">
    <name type="scientific">Cellulomonas cellasea</name>
    <dbReference type="NCBI Taxonomy" id="43670"/>
    <lineage>
        <taxon>Bacteria</taxon>
        <taxon>Bacillati</taxon>
        <taxon>Actinomycetota</taxon>
        <taxon>Actinomycetes</taxon>
        <taxon>Micrococcales</taxon>
        <taxon>Cellulomonadaceae</taxon>
        <taxon>Cellulomonas</taxon>
    </lineage>
</organism>
<evidence type="ECO:0000256" key="1">
    <source>
        <dbReference type="SAM" id="MobiDB-lite"/>
    </source>
</evidence>
<feature type="region of interest" description="Disordered" evidence="1">
    <location>
        <begin position="77"/>
        <end position="107"/>
    </location>
</feature>
<accession>A0A7W4YC21</accession>
<feature type="transmembrane region" description="Helical" evidence="2">
    <location>
        <begin position="31"/>
        <end position="50"/>
    </location>
</feature>
<dbReference type="AlphaFoldDB" id="A0A7W4YC21"/>
<keyword evidence="2" id="KW-0812">Transmembrane</keyword>
<proteinExistence type="predicted"/>
<keyword evidence="2" id="KW-0472">Membrane</keyword>
<dbReference type="RefSeq" id="WP_183295893.1">
    <property type="nucleotide sequence ID" value="NZ_JACHVX010000002.1"/>
</dbReference>
<gene>
    <name evidence="3" type="ORF">FHR80_002008</name>
</gene>
<keyword evidence="2" id="KW-1133">Transmembrane helix</keyword>
<name>A0A7W4YC21_9CELL</name>
<comment type="caution">
    <text evidence="3">The sequence shown here is derived from an EMBL/GenBank/DDBJ whole genome shotgun (WGS) entry which is preliminary data.</text>
</comment>
<evidence type="ECO:0000313" key="4">
    <source>
        <dbReference type="Proteomes" id="UP000518206"/>
    </source>
</evidence>
<evidence type="ECO:0000313" key="3">
    <source>
        <dbReference type="EMBL" id="MBB2923096.1"/>
    </source>
</evidence>
<dbReference type="EMBL" id="JACHVX010000002">
    <property type="protein sequence ID" value="MBB2923096.1"/>
    <property type="molecule type" value="Genomic_DNA"/>
</dbReference>
<protein>
    <submittedName>
        <fullName evidence="3">Uncharacterized protein</fullName>
    </submittedName>
</protein>